<reference evidence="2" key="2">
    <citation type="submission" date="2023-05" db="EMBL/GenBank/DDBJ databases">
        <authorList>
            <consortium name="Lawrence Berkeley National Laboratory"/>
            <person name="Steindorff A."/>
            <person name="Hensen N."/>
            <person name="Bonometti L."/>
            <person name="Westerberg I."/>
            <person name="Brannstrom I.O."/>
            <person name="Guillou S."/>
            <person name="Cros-Aarteil S."/>
            <person name="Calhoun S."/>
            <person name="Haridas S."/>
            <person name="Kuo A."/>
            <person name="Mondo S."/>
            <person name="Pangilinan J."/>
            <person name="Riley R."/>
            <person name="Labutti K."/>
            <person name="Andreopoulos B."/>
            <person name="Lipzen A."/>
            <person name="Chen C."/>
            <person name="Yanf M."/>
            <person name="Daum C."/>
            <person name="Ng V."/>
            <person name="Clum A."/>
            <person name="Ohm R."/>
            <person name="Martin F."/>
            <person name="Silar P."/>
            <person name="Natvig D."/>
            <person name="Lalanne C."/>
            <person name="Gautier V."/>
            <person name="Ament-Velasquez S.L."/>
            <person name="Kruys A."/>
            <person name="Hutchinson M.I."/>
            <person name="Powell A.J."/>
            <person name="Barry K."/>
            <person name="Miller A.N."/>
            <person name="Grigoriev I.V."/>
            <person name="Debuchy R."/>
            <person name="Gladieux P."/>
            <person name="Thoren M.H."/>
            <person name="Johannesson H."/>
        </authorList>
    </citation>
    <scope>NUCLEOTIDE SEQUENCE</scope>
    <source>
        <strain evidence="2">CBS 315.58</strain>
    </source>
</reference>
<accession>A0AAN7B1F7</accession>
<evidence type="ECO:0000313" key="3">
    <source>
        <dbReference type="Proteomes" id="UP001303160"/>
    </source>
</evidence>
<comment type="caution">
    <text evidence="2">The sequence shown here is derived from an EMBL/GenBank/DDBJ whole genome shotgun (WGS) entry which is preliminary data.</text>
</comment>
<feature type="region of interest" description="Disordered" evidence="1">
    <location>
        <begin position="167"/>
        <end position="242"/>
    </location>
</feature>
<protein>
    <submittedName>
        <fullName evidence="2">Uncharacterized protein</fullName>
    </submittedName>
</protein>
<evidence type="ECO:0000256" key="1">
    <source>
        <dbReference type="SAM" id="MobiDB-lite"/>
    </source>
</evidence>
<reference evidence="2" key="1">
    <citation type="journal article" date="2023" name="Mol. Phylogenet. Evol.">
        <title>Genome-scale phylogeny and comparative genomics of the fungal order Sordariales.</title>
        <authorList>
            <person name="Hensen N."/>
            <person name="Bonometti L."/>
            <person name="Westerberg I."/>
            <person name="Brannstrom I.O."/>
            <person name="Guillou S."/>
            <person name="Cros-Aarteil S."/>
            <person name="Calhoun S."/>
            <person name="Haridas S."/>
            <person name="Kuo A."/>
            <person name="Mondo S."/>
            <person name="Pangilinan J."/>
            <person name="Riley R."/>
            <person name="LaButti K."/>
            <person name="Andreopoulos B."/>
            <person name="Lipzen A."/>
            <person name="Chen C."/>
            <person name="Yan M."/>
            <person name="Daum C."/>
            <person name="Ng V."/>
            <person name="Clum A."/>
            <person name="Steindorff A."/>
            <person name="Ohm R.A."/>
            <person name="Martin F."/>
            <person name="Silar P."/>
            <person name="Natvig D.O."/>
            <person name="Lalanne C."/>
            <person name="Gautier V."/>
            <person name="Ament-Velasquez S.L."/>
            <person name="Kruys A."/>
            <person name="Hutchinson M.I."/>
            <person name="Powell A.J."/>
            <person name="Barry K."/>
            <person name="Miller A.N."/>
            <person name="Grigoriev I.V."/>
            <person name="Debuchy R."/>
            <person name="Gladieux P."/>
            <person name="Hiltunen Thoren M."/>
            <person name="Johannesson H."/>
        </authorList>
    </citation>
    <scope>NUCLEOTIDE SEQUENCE</scope>
    <source>
        <strain evidence="2">CBS 315.58</strain>
    </source>
</reference>
<dbReference type="AlphaFoldDB" id="A0AAN7B1F7"/>
<proteinExistence type="predicted"/>
<sequence>MVSIHSLLNAPSAPPAPVIFGSTTGGVLLSCPYRKRDQRTFNCPDYPLCSKGFCGIGATKYVFSSPPTERHFLTPMPRNHVTKVHMGKENISRAFKRSDTWEKLYGHLFPGDVLPDPNWKPAIIFELAEVRDMAEQLISNISGGDEGKMERLKSKLDAMLSDWIASQSTDDDRVGAKDSTVQPASSTSTELESSQANCTSSQSDSPQDGRADVSANGSTAQPTSDDQLEPLGPVRKRKLRSS</sequence>
<feature type="compositionally biased region" description="Polar residues" evidence="1">
    <location>
        <begin position="179"/>
        <end position="206"/>
    </location>
</feature>
<name>A0AAN7B1F7_9PEZI</name>
<feature type="compositionally biased region" description="Polar residues" evidence="1">
    <location>
        <begin position="215"/>
        <end position="225"/>
    </location>
</feature>
<keyword evidence="3" id="KW-1185">Reference proteome</keyword>
<gene>
    <name evidence="2" type="ORF">QBC40DRAFT_292395</name>
</gene>
<organism evidence="2 3">
    <name type="scientific">Triangularia verruculosa</name>
    <dbReference type="NCBI Taxonomy" id="2587418"/>
    <lineage>
        <taxon>Eukaryota</taxon>
        <taxon>Fungi</taxon>
        <taxon>Dikarya</taxon>
        <taxon>Ascomycota</taxon>
        <taxon>Pezizomycotina</taxon>
        <taxon>Sordariomycetes</taxon>
        <taxon>Sordariomycetidae</taxon>
        <taxon>Sordariales</taxon>
        <taxon>Podosporaceae</taxon>
        <taxon>Triangularia</taxon>
    </lineage>
</organism>
<evidence type="ECO:0000313" key="2">
    <source>
        <dbReference type="EMBL" id="KAK4204865.1"/>
    </source>
</evidence>
<dbReference type="Proteomes" id="UP001303160">
    <property type="component" value="Unassembled WGS sequence"/>
</dbReference>
<dbReference type="EMBL" id="MU863879">
    <property type="protein sequence ID" value="KAK4204865.1"/>
    <property type="molecule type" value="Genomic_DNA"/>
</dbReference>